<reference evidence="2" key="1">
    <citation type="submission" date="2016-11" db="UniProtKB">
        <authorList>
            <consortium name="WormBaseParasite"/>
        </authorList>
    </citation>
    <scope>IDENTIFICATION</scope>
</reference>
<protein>
    <submittedName>
        <fullName evidence="2">Uncharacterized protein</fullName>
    </submittedName>
</protein>
<accession>A0A1I7Y7Y9</accession>
<dbReference type="Proteomes" id="UP000095287">
    <property type="component" value="Unplaced"/>
</dbReference>
<name>A0A1I7Y7Y9_9BILA</name>
<organism evidence="1 2">
    <name type="scientific">Steinernema glaseri</name>
    <dbReference type="NCBI Taxonomy" id="37863"/>
    <lineage>
        <taxon>Eukaryota</taxon>
        <taxon>Metazoa</taxon>
        <taxon>Ecdysozoa</taxon>
        <taxon>Nematoda</taxon>
        <taxon>Chromadorea</taxon>
        <taxon>Rhabditida</taxon>
        <taxon>Tylenchina</taxon>
        <taxon>Panagrolaimomorpha</taxon>
        <taxon>Strongyloidoidea</taxon>
        <taxon>Steinernematidae</taxon>
        <taxon>Steinernema</taxon>
    </lineage>
</organism>
<proteinExistence type="predicted"/>
<dbReference type="AlphaFoldDB" id="A0A1I7Y7Y9"/>
<evidence type="ECO:0000313" key="2">
    <source>
        <dbReference type="WBParaSite" id="L893_g13390.t1"/>
    </source>
</evidence>
<keyword evidence="1" id="KW-1185">Reference proteome</keyword>
<dbReference type="WBParaSite" id="L893_g13390.t1">
    <property type="protein sequence ID" value="L893_g13390.t1"/>
    <property type="gene ID" value="L893_g13390"/>
</dbReference>
<sequence>MYSRHHAAEARILSFSSADSTLTEGTTLKANTGNIEKDALLQIVFLFIDFHGMADSAMVDATEAYDD</sequence>
<evidence type="ECO:0000313" key="1">
    <source>
        <dbReference type="Proteomes" id="UP000095287"/>
    </source>
</evidence>